<evidence type="ECO:0000313" key="2">
    <source>
        <dbReference type="EMBL" id="HJC87942.1"/>
    </source>
</evidence>
<reference evidence="2" key="2">
    <citation type="submission" date="2021-04" db="EMBL/GenBank/DDBJ databases">
        <authorList>
            <person name="Gilroy R."/>
        </authorList>
    </citation>
    <scope>NUCLEOTIDE SEQUENCE</scope>
    <source>
        <strain evidence="2">ChiBcec1-1630</strain>
    </source>
</reference>
<feature type="domain" description="SpoVT-AbrB" evidence="1">
    <location>
        <begin position="6"/>
        <end position="49"/>
    </location>
</feature>
<dbReference type="EMBL" id="DWVS01000199">
    <property type="protein sequence ID" value="HJC87942.1"/>
    <property type="molecule type" value="Genomic_DNA"/>
</dbReference>
<dbReference type="GO" id="GO:0097351">
    <property type="term" value="F:toxin sequestering activity"/>
    <property type="evidence" value="ECO:0007669"/>
    <property type="project" value="InterPro"/>
</dbReference>
<reference evidence="2" key="1">
    <citation type="journal article" date="2021" name="PeerJ">
        <title>Extensive microbial diversity within the chicken gut microbiome revealed by metagenomics and culture.</title>
        <authorList>
            <person name="Gilroy R."/>
            <person name="Ravi A."/>
            <person name="Getino M."/>
            <person name="Pursley I."/>
            <person name="Horton D.L."/>
            <person name="Alikhan N.F."/>
            <person name="Baker D."/>
            <person name="Gharbi K."/>
            <person name="Hall N."/>
            <person name="Watson M."/>
            <person name="Adriaenssens E.M."/>
            <person name="Foster-Nyarko E."/>
            <person name="Jarju S."/>
            <person name="Secka A."/>
            <person name="Antonio M."/>
            <person name="Oren A."/>
            <person name="Chaudhuri R.R."/>
            <person name="La Ragione R."/>
            <person name="Hildebrand F."/>
            <person name="Pallen M.J."/>
        </authorList>
    </citation>
    <scope>NUCLEOTIDE SEQUENCE</scope>
    <source>
        <strain evidence="2">ChiBcec1-1630</strain>
    </source>
</reference>
<evidence type="ECO:0000313" key="3">
    <source>
        <dbReference type="Proteomes" id="UP000823922"/>
    </source>
</evidence>
<organism evidence="2 3">
    <name type="scientific">Candidatus Eisenbergiella intestinigallinarum</name>
    <dbReference type="NCBI Taxonomy" id="2838549"/>
    <lineage>
        <taxon>Bacteria</taxon>
        <taxon>Bacillati</taxon>
        <taxon>Bacillota</taxon>
        <taxon>Clostridia</taxon>
        <taxon>Lachnospirales</taxon>
        <taxon>Lachnospiraceae</taxon>
        <taxon>Eisenbergiella</taxon>
    </lineage>
</organism>
<dbReference type="Gene3D" id="2.10.260.10">
    <property type="match status" value="1"/>
</dbReference>
<accession>A0A9D2TRF5</accession>
<dbReference type="Pfam" id="PF04014">
    <property type="entry name" value="MazE_antitoxin"/>
    <property type="match status" value="1"/>
</dbReference>
<dbReference type="InterPro" id="IPR007159">
    <property type="entry name" value="SpoVT-AbrB_dom"/>
</dbReference>
<sequence>MQVQVKKWGNSQGIRIPKEFLLDAGIDLNEILDISASDGIITLTKTFRHRTLEERAADYGGNLNLDGEYDWGEAVGREVW</sequence>
<keyword evidence="2" id="KW-0238">DNA-binding</keyword>
<evidence type="ECO:0000259" key="1">
    <source>
        <dbReference type="SMART" id="SM00966"/>
    </source>
</evidence>
<name>A0A9D2TRF5_9FIRM</name>
<comment type="caution">
    <text evidence="2">The sequence shown here is derived from an EMBL/GenBank/DDBJ whole genome shotgun (WGS) entry which is preliminary data.</text>
</comment>
<protein>
    <submittedName>
        <fullName evidence="2">AbrB/MazE/SpoVT family DNA-binding domain-containing protein</fullName>
    </submittedName>
</protein>
<dbReference type="Proteomes" id="UP000823922">
    <property type="component" value="Unassembled WGS sequence"/>
</dbReference>
<dbReference type="GO" id="GO:0003677">
    <property type="term" value="F:DNA binding"/>
    <property type="evidence" value="ECO:0007669"/>
    <property type="project" value="UniProtKB-KW"/>
</dbReference>
<dbReference type="PANTHER" id="PTHR40516">
    <property type="entry name" value="ANTITOXIN CHPS-RELATED"/>
    <property type="match status" value="1"/>
</dbReference>
<dbReference type="PANTHER" id="PTHR40516:SF1">
    <property type="entry name" value="ANTITOXIN CHPS-RELATED"/>
    <property type="match status" value="1"/>
</dbReference>
<proteinExistence type="predicted"/>
<gene>
    <name evidence="2" type="ORF">H9926_08015</name>
</gene>
<dbReference type="InterPro" id="IPR039052">
    <property type="entry name" value="Antitox_PemI-like"/>
</dbReference>
<dbReference type="InterPro" id="IPR037914">
    <property type="entry name" value="SpoVT-AbrB_sf"/>
</dbReference>
<dbReference type="AlphaFoldDB" id="A0A9D2TRF5"/>
<dbReference type="SMART" id="SM00966">
    <property type="entry name" value="SpoVT_AbrB"/>
    <property type="match status" value="1"/>
</dbReference>
<dbReference type="SUPFAM" id="SSF89447">
    <property type="entry name" value="AbrB/MazE/MraZ-like"/>
    <property type="match status" value="1"/>
</dbReference>